<dbReference type="InterPro" id="IPR029962">
    <property type="entry name" value="TBL"/>
</dbReference>
<dbReference type="Pfam" id="PF13839">
    <property type="entry name" value="PC-Esterase"/>
    <property type="match status" value="1"/>
</dbReference>
<feature type="signal peptide" evidence="7">
    <location>
        <begin position="1"/>
        <end position="27"/>
    </location>
</feature>
<evidence type="ECO:0000256" key="7">
    <source>
        <dbReference type="SAM" id="SignalP"/>
    </source>
</evidence>
<dbReference type="EMBL" id="QZWG01000002">
    <property type="protein sequence ID" value="RZC24912.1"/>
    <property type="molecule type" value="Genomic_DNA"/>
</dbReference>
<evidence type="ECO:0000256" key="4">
    <source>
        <dbReference type="ARBA" id="ARBA00022968"/>
    </source>
</evidence>
<dbReference type="Proteomes" id="UP000289340">
    <property type="component" value="Chromosome 2"/>
</dbReference>
<evidence type="ECO:0000259" key="8">
    <source>
        <dbReference type="Pfam" id="PF13839"/>
    </source>
</evidence>
<organism evidence="10">
    <name type="scientific">Glycine soja</name>
    <name type="common">Wild soybean</name>
    <dbReference type="NCBI Taxonomy" id="3848"/>
    <lineage>
        <taxon>Eukaryota</taxon>
        <taxon>Viridiplantae</taxon>
        <taxon>Streptophyta</taxon>
        <taxon>Embryophyta</taxon>
        <taxon>Tracheophyta</taxon>
        <taxon>Spermatophyta</taxon>
        <taxon>Magnoliopsida</taxon>
        <taxon>eudicotyledons</taxon>
        <taxon>Gunneridae</taxon>
        <taxon>Pentapetalae</taxon>
        <taxon>rosids</taxon>
        <taxon>fabids</taxon>
        <taxon>Fabales</taxon>
        <taxon>Fabaceae</taxon>
        <taxon>Papilionoideae</taxon>
        <taxon>50 kb inversion clade</taxon>
        <taxon>NPAAA clade</taxon>
        <taxon>indigoferoid/millettioid clade</taxon>
        <taxon>Phaseoleae</taxon>
        <taxon>Glycine</taxon>
        <taxon>Glycine subgen. Soja</taxon>
    </lineage>
</organism>
<dbReference type="InterPro" id="IPR025846">
    <property type="entry name" value="TBL_N"/>
</dbReference>
<reference evidence="10" key="1">
    <citation type="submission" date="2014-07" db="EMBL/GenBank/DDBJ databases">
        <title>Identification of a novel salt tolerance gene in wild soybean by whole-genome sequencing.</title>
        <authorList>
            <person name="Lam H.-M."/>
            <person name="Qi X."/>
            <person name="Li M.-W."/>
            <person name="Liu X."/>
            <person name="Xie M."/>
            <person name="Ni M."/>
            <person name="Xu X."/>
        </authorList>
    </citation>
    <scope>NUCLEOTIDE SEQUENCE [LARGE SCALE GENOMIC DNA]</scope>
    <source>
        <tissue evidence="10">Root</tissue>
    </source>
</reference>
<evidence type="ECO:0000256" key="6">
    <source>
        <dbReference type="ARBA" id="ARBA00023136"/>
    </source>
</evidence>
<dbReference type="EMBL" id="KN650233">
    <property type="protein sequence ID" value="KHN32337.1"/>
    <property type="molecule type" value="Genomic_DNA"/>
</dbReference>
<keyword evidence="6" id="KW-0472">Membrane</keyword>
<evidence type="ECO:0000256" key="1">
    <source>
        <dbReference type="ARBA" id="ARBA00004167"/>
    </source>
</evidence>
<keyword evidence="4" id="KW-0735">Signal-anchor</keyword>
<dbReference type="Proteomes" id="UP000053555">
    <property type="component" value="Unassembled WGS sequence"/>
</dbReference>
<dbReference type="GO" id="GO:0016020">
    <property type="term" value="C:membrane"/>
    <property type="evidence" value="ECO:0007669"/>
    <property type="project" value="UniProtKB-SubCell"/>
</dbReference>
<feature type="domain" description="Trichome birefringence-like N-terminal" evidence="9">
    <location>
        <begin position="50"/>
        <end position="102"/>
    </location>
</feature>
<sequence>MGSKVRTLVLLSLFCLALFVSLHQARAAKSHNNDNNHNVARLKGRKELNRCNLFIGSWVIDPSSHPLYDSSSCPFIDAEFDCQKYGRPDRQYLKYSWKPDSCALPRFDGVSFLNKWKGKKIMFVGDSLSLNMWESLSCMLHASVPNATTSFVRRQAISTVTFEDYGVIIQLYRTPYLVDIDREDVGRVLTLNSIKAGDAWTGMDMLIFNSWHWWTHKGDSQGWDYIRDGSNLVKDMDRLDAFFKGLTTWAGWVDQNIDLNKTKVLFQGISPTHYQGQEWNQPRKSCSGELEPLAGSTYPAGLPPAANIVNKVLKNMKNQVYLLDITLLSQLRKDAHPSVYGVDHTGNDCSHWCLPGLPDTWNELLYAALSM</sequence>
<feature type="chain" id="PRO_5040666574" evidence="7">
    <location>
        <begin position="28"/>
        <end position="371"/>
    </location>
</feature>
<reference evidence="11 12" key="2">
    <citation type="submission" date="2018-09" db="EMBL/GenBank/DDBJ databases">
        <title>A high-quality reference genome of wild soybean provides a powerful tool to mine soybean genomes.</title>
        <authorList>
            <person name="Xie M."/>
            <person name="Chung C.Y.L."/>
            <person name="Li M.-W."/>
            <person name="Wong F.-L."/>
            <person name="Chan T.-F."/>
            <person name="Lam H.-M."/>
        </authorList>
    </citation>
    <scope>NUCLEOTIDE SEQUENCE [LARGE SCALE GENOMIC DNA]</scope>
    <source>
        <strain evidence="12">cv. W05</strain>
        <tissue evidence="11">Hypocotyl of etiolated seedlings</tissue>
    </source>
</reference>
<dbReference type="PANTHER" id="PTHR32285:SF295">
    <property type="entry name" value="PMR5 DOMAIN, PC-ESTERASE, PROTEIN TRICHOME BIREFRINGENCE-LIKE 37_38-RELATED"/>
    <property type="match status" value="1"/>
</dbReference>
<accession>A0A0B2RKF9</accession>
<dbReference type="Pfam" id="PF14416">
    <property type="entry name" value="PMR5N"/>
    <property type="match status" value="1"/>
</dbReference>
<dbReference type="GO" id="GO:0016413">
    <property type="term" value="F:O-acetyltransferase activity"/>
    <property type="evidence" value="ECO:0007669"/>
    <property type="project" value="InterPro"/>
</dbReference>
<dbReference type="PANTHER" id="PTHR32285">
    <property type="entry name" value="PROTEIN TRICHOME BIREFRINGENCE-LIKE 9-RELATED"/>
    <property type="match status" value="1"/>
</dbReference>
<name>A0A0B2RKF9_GLYSO</name>
<dbReference type="InterPro" id="IPR026057">
    <property type="entry name" value="TBL_C"/>
</dbReference>
<dbReference type="Gramene" id="XM_028350087.1">
    <property type="protein sequence ID" value="XP_028205888.1"/>
    <property type="gene ID" value="LOC114389414"/>
</dbReference>
<evidence type="ECO:0000313" key="12">
    <source>
        <dbReference type="Proteomes" id="UP000289340"/>
    </source>
</evidence>
<evidence type="ECO:0000313" key="11">
    <source>
        <dbReference type="EMBL" id="RZC24912.1"/>
    </source>
</evidence>
<evidence type="ECO:0000256" key="3">
    <source>
        <dbReference type="ARBA" id="ARBA00022692"/>
    </source>
</evidence>
<proteinExistence type="inferred from homology"/>
<evidence type="ECO:0000256" key="5">
    <source>
        <dbReference type="ARBA" id="ARBA00022989"/>
    </source>
</evidence>
<gene>
    <name evidence="11" type="ORF">D0Y65_003880</name>
    <name evidence="10" type="ORF">glysoja_032520</name>
</gene>
<comment type="similarity">
    <text evidence="2">Belongs to the PC-esterase family. TBL subfamily.</text>
</comment>
<evidence type="ECO:0000256" key="2">
    <source>
        <dbReference type="ARBA" id="ARBA00007727"/>
    </source>
</evidence>
<evidence type="ECO:0000259" key="9">
    <source>
        <dbReference type="Pfam" id="PF14416"/>
    </source>
</evidence>
<keyword evidence="12" id="KW-1185">Reference proteome</keyword>
<comment type="subcellular location">
    <subcellularLocation>
        <location evidence="1">Membrane</location>
        <topology evidence="1">Single-pass membrane protein</topology>
    </subcellularLocation>
</comment>
<keyword evidence="5" id="KW-1133">Transmembrane helix</keyword>
<dbReference type="AlphaFoldDB" id="A0A0B2RKF9"/>
<protein>
    <submittedName>
        <fullName evidence="11">Protein trichome birefringence-like 38</fullName>
    </submittedName>
</protein>
<dbReference type="GO" id="GO:0005794">
    <property type="term" value="C:Golgi apparatus"/>
    <property type="evidence" value="ECO:0007669"/>
    <property type="project" value="TreeGrafter"/>
</dbReference>
<evidence type="ECO:0000313" key="10">
    <source>
        <dbReference type="EMBL" id="KHN32337.1"/>
    </source>
</evidence>
<keyword evidence="3" id="KW-0812">Transmembrane</keyword>
<keyword evidence="7" id="KW-0732">Signal</keyword>
<feature type="domain" description="Trichome birefringence-like C-terminal" evidence="8">
    <location>
        <begin position="104"/>
        <end position="367"/>
    </location>
</feature>